<evidence type="ECO:0000313" key="1">
    <source>
        <dbReference type="EMBL" id="TSE07825.1"/>
    </source>
</evidence>
<accession>A0A554VJ23</accession>
<name>A0A554VJ23_9FLAO</name>
<proteinExistence type="predicted"/>
<dbReference type="Proteomes" id="UP000318833">
    <property type="component" value="Unassembled WGS sequence"/>
</dbReference>
<dbReference type="RefSeq" id="WP_143916991.1">
    <property type="nucleotide sequence ID" value="NZ_CANMIK010000031.1"/>
</dbReference>
<dbReference type="AlphaFoldDB" id="A0A554VJ23"/>
<organism evidence="1 2">
    <name type="scientific">Aquimarina algiphila</name>
    <dbReference type="NCBI Taxonomy" id="2047982"/>
    <lineage>
        <taxon>Bacteria</taxon>
        <taxon>Pseudomonadati</taxon>
        <taxon>Bacteroidota</taxon>
        <taxon>Flavobacteriia</taxon>
        <taxon>Flavobacteriales</taxon>
        <taxon>Flavobacteriaceae</taxon>
        <taxon>Aquimarina</taxon>
    </lineage>
</organism>
<dbReference type="InterPro" id="IPR029044">
    <property type="entry name" value="Nucleotide-diphossugar_trans"/>
</dbReference>
<dbReference type="OrthoDB" id="9798250at2"/>
<dbReference type="Pfam" id="PF09837">
    <property type="entry name" value="DUF2064"/>
    <property type="match status" value="1"/>
</dbReference>
<dbReference type="PANTHER" id="PTHR36529">
    <property type="entry name" value="SLL1095 PROTEIN"/>
    <property type="match status" value="1"/>
</dbReference>
<dbReference type="EMBL" id="VLNR01000029">
    <property type="protein sequence ID" value="TSE07825.1"/>
    <property type="molecule type" value="Genomic_DNA"/>
</dbReference>
<sequence length="227" mass="26052">MNQKTAILIFANSIHEELRNKYITGGKILFSELTRKTITTVKQTGLPFFIYTEKEQRGVTFGERFVNAIQDVYNKDYDNLITIGNDTPHLSKYHLIESAKQLENNTFVLGPSLDGGFYLMGLHKSQFNVDLFLKLPWQSKKLSTCISRLIETTKIKMVTLEVLIDIDDINDIKSISRFFKKLSGKLKKIIQSLLLYKIDIADFIVPGITTIYTYRFFNKGSPSTLFS</sequence>
<dbReference type="Gene3D" id="3.90.550.10">
    <property type="entry name" value="Spore Coat Polysaccharide Biosynthesis Protein SpsA, Chain A"/>
    <property type="match status" value="1"/>
</dbReference>
<protein>
    <submittedName>
        <fullName evidence="1">DUF2064 domain-containing protein</fullName>
    </submittedName>
</protein>
<reference evidence="1 2" key="1">
    <citation type="submission" date="2019-07" db="EMBL/GenBank/DDBJ databases">
        <title>The draft genome sequence of Aquimarina algiphila M91.</title>
        <authorList>
            <person name="Meng X."/>
        </authorList>
    </citation>
    <scope>NUCLEOTIDE SEQUENCE [LARGE SCALE GENOMIC DNA]</scope>
    <source>
        <strain evidence="1 2">M91</strain>
    </source>
</reference>
<comment type="caution">
    <text evidence="1">The sequence shown here is derived from an EMBL/GenBank/DDBJ whole genome shotgun (WGS) entry which is preliminary data.</text>
</comment>
<dbReference type="PANTHER" id="PTHR36529:SF1">
    <property type="entry name" value="GLYCOSYLTRANSFERASE"/>
    <property type="match status" value="1"/>
</dbReference>
<evidence type="ECO:0000313" key="2">
    <source>
        <dbReference type="Proteomes" id="UP000318833"/>
    </source>
</evidence>
<dbReference type="SUPFAM" id="SSF53448">
    <property type="entry name" value="Nucleotide-diphospho-sugar transferases"/>
    <property type="match status" value="1"/>
</dbReference>
<keyword evidence="2" id="KW-1185">Reference proteome</keyword>
<dbReference type="InterPro" id="IPR018641">
    <property type="entry name" value="Trfase_1_rSAM/seldom-assoc"/>
</dbReference>
<gene>
    <name evidence="1" type="ORF">FOF46_14830</name>
</gene>